<evidence type="ECO:0000313" key="1">
    <source>
        <dbReference type="EMBL" id="SAL39540.1"/>
    </source>
</evidence>
<name>A0A158H726_9BURK</name>
<dbReference type="AlphaFoldDB" id="A0A158H726"/>
<sequence>MNRIRHAAPDWALDSMQMAAVFAQLHLGYRNRRTVSGGPCSCLTPISAGILLISIAAIVSQAHAQTIALPSGTSTVTLQTLSPGSTTFDASAGTVINASTGDGVDGNNAQNWVFTNHGSITGTSWGVSLSSATLNGVTFDNFSSIQGKTAQGVLQTNGGQLTNHAGATIAGAQDGVSMTGAGSSVINDGSITTGSNAYSGVYFAAGGSFNQSATGTVGTNGGTGYGVVFNTGGVAGTNAGMVYGASATYAFWARGAATGTFSNSGTFSAGTGAVLASNGVALTNTGTITGTGGTAVSLTGSGNTLILGTGSVLNGSVASTGTNNVLTLQGSCSADNCSTWTITRIR</sequence>
<organism evidence="1 2">
    <name type="scientific">Caballeronia udeis</name>
    <dbReference type="NCBI Taxonomy" id="1232866"/>
    <lineage>
        <taxon>Bacteria</taxon>
        <taxon>Pseudomonadati</taxon>
        <taxon>Pseudomonadota</taxon>
        <taxon>Betaproteobacteria</taxon>
        <taxon>Burkholderiales</taxon>
        <taxon>Burkholderiaceae</taxon>
        <taxon>Caballeronia</taxon>
    </lineage>
</organism>
<reference evidence="1 2" key="1">
    <citation type="submission" date="2016-01" db="EMBL/GenBank/DDBJ databases">
        <authorList>
            <person name="Oliw E.H."/>
        </authorList>
    </citation>
    <scope>NUCLEOTIDE SEQUENCE [LARGE SCALE GENOMIC DNA]</scope>
    <source>
        <strain evidence="1">LMG 27134</strain>
    </source>
</reference>
<proteinExistence type="predicted"/>
<dbReference type="Proteomes" id="UP000054683">
    <property type="component" value="Unassembled WGS sequence"/>
</dbReference>
<dbReference type="OrthoDB" id="8613300at2"/>
<dbReference type="EMBL" id="FCOK02000025">
    <property type="protein sequence ID" value="SAL39540.1"/>
    <property type="molecule type" value="Genomic_DNA"/>
</dbReference>
<dbReference type="RefSeq" id="WP_062087521.1">
    <property type="nucleotide sequence ID" value="NZ_FCOK02000025.1"/>
</dbReference>
<gene>
    <name evidence="1" type="ORF">AWB69_03941</name>
</gene>
<evidence type="ECO:0008006" key="3">
    <source>
        <dbReference type="Google" id="ProtNLM"/>
    </source>
</evidence>
<accession>A0A158H726</accession>
<evidence type="ECO:0000313" key="2">
    <source>
        <dbReference type="Proteomes" id="UP000054683"/>
    </source>
</evidence>
<protein>
    <recommendedName>
        <fullName evidence="3">Outer membrane autotransporter</fullName>
    </recommendedName>
</protein>